<proteinExistence type="predicted"/>
<accession>A0ABW5ANN4</accession>
<dbReference type="RefSeq" id="WP_378478858.1">
    <property type="nucleotide sequence ID" value="NZ_JBHUIW010000019.1"/>
</dbReference>
<evidence type="ECO:0000256" key="1">
    <source>
        <dbReference type="SAM" id="MobiDB-lite"/>
    </source>
</evidence>
<evidence type="ECO:0000313" key="2">
    <source>
        <dbReference type="EMBL" id="MFD2183707.1"/>
    </source>
</evidence>
<evidence type="ECO:0000313" key="3">
    <source>
        <dbReference type="Proteomes" id="UP001597314"/>
    </source>
</evidence>
<sequence>MTSRIVSAPIVQSGETLDGSPALLLSVGPAGWPVLITPDDFDRVTAATGFRLWGVQHGNVVVGDDDPRAGRPIVARLLLGFRPTEYGLGPAFRDGNPLNLLRRNLGITSRAAERTWWLVLRPGEVDKVYDLRGLSNYVPDAITRHRDLVPEPRPTSCPWPLPARTWHRTDPPKVATLDGPPPPHSPKGTPWGSFRLPGGPKGA</sequence>
<organism evidence="2 3">
    <name type="scientific">Rhodoplanes azumiensis</name>
    <dbReference type="NCBI Taxonomy" id="1897628"/>
    <lineage>
        <taxon>Bacteria</taxon>
        <taxon>Pseudomonadati</taxon>
        <taxon>Pseudomonadota</taxon>
        <taxon>Alphaproteobacteria</taxon>
        <taxon>Hyphomicrobiales</taxon>
        <taxon>Nitrobacteraceae</taxon>
        <taxon>Rhodoplanes</taxon>
    </lineage>
</organism>
<feature type="region of interest" description="Disordered" evidence="1">
    <location>
        <begin position="149"/>
        <end position="203"/>
    </location>
</feature>
<dbReference type="EMBL" id="JBHUIW010000019">
    <property type="protein sequence ID" value="MFD2183707.1"/>
    <property type="molecule type" value="Genomic_DNA"/>
</dbReference>
<comment type="caution">
    <text evidence="2">The sequence shown here is derived from an EMBL/GenBank/DDBJ whole genome shotgun (WGS) entry which is preliminary data.</text>
</comment>
<reference evidence="3" key="1">
    <citation type="journal article" date="2019" name="Int. J. Syst. Evol. Microbiol.">
        <title>The Global Catalogue of Microorganisms (GCM) 10K type strain sequencing project: providing services to taxonomists for standard genome sequencing and annotation.</title>
        <authorList>
            <consortium name="The Broad Institute Genomics Platform"/>
            <consortium name="The Broad Institute Genome Sequencing Center for Infectious Disease"/>
            <person name="Wu L."/>
            <person name="Ma J."/>
        </authorList>
    </citation>
    <scope>NUCLEOTIDE SEQUENCE [LARGE SCALE GENOMIC DNA]</scope>
    <source>
        <strain evidence="3">CGMCC 1.6774</strain>
    </source>
</reference>
<keyword evidence="3" id="KW-1185">Reference proteome</keyword>
<feature type="compositionally biased region" description="Pro residues" evidence="1">
    <location>
        <begin position="151"/>
        <end position="161"/>
    </location>
</feature>
<name>A0ABW5ANN4_9BRAD</name>
<dbReference type="Proteomes" id="UP001597314">
    <property type="component" value="Unassembled WGS sequence"/>
</dbReference>
<protein>
    <submittedName>
        <fullName evidence="2">Uncharacterized protein</fullName>
    </submittedName>
</protein>
<gene>
    <name evidence="2" type="ORF">ACFSOX_16240</name>
</gene>